<sequence length="435" mass="50560">QNNREIVNEDFIYRLNENEDLPDVEEPVILWWTPFTGLNGVRDCGSVKCYFTEDRRFKTLSNLNAFMFYGSKFDVIDLPLPRNGIAHDWALLHEESPKNVPALSHLEVLELFNLTATFSRKSHFPITLQYLKNKDVLTDMKYFVPLNKKEELLSDLAPIIYVHSDCSTPLERDAYAQELMKYIQVDSYGKCNAIILCYSLSDPMKSMDSAEFLHFISRYKFTLSFENAVCEDYITEKLWRPLIVGSVPIYMGSPSVRICSCILLFSTGLASKQNSAILASDFKSPKELAQYILTLNSNITKYKSHLQHKLGNENEKITNNKLLESIENRKWGIDNDFDKGNFIEHFECYVCKHEHKKIVGDKIEVPSVNTDHYNCSKPISPLSGKENAENWWLDQWYMGRCEARVLKKFIEIGKNDYKYDEFYDELKNMFTNKSC</sequence>
<evidence type="ECO:0000256" key="9">
    <source>
        <dbReference type="ARBA" id="ARBA00023136"/>
    </source>
</evidence>
<dbReference type="AlphaFoldDB" id="A0AAD7ZAX7"/>
<dbReference type="PANTHER" id="PTHR11929:SF194">
    <property type="entry name" value="ALPHA-(1,3)-FUCOSYLTRANSFERASE 10"/>
    <property type="match status" value="1"/>
</dbReference>
<dbReference type="PANTHER" id="PTHR11929">
    <property type="entry name" value="ALPHA- 1,3 -FUCOSYLTRANSFERASE"/>
    <property type="match status" value="1"/>
</dbReference>
<feature type="domain" description="Fucosyltransferase C-terminal" evidence="12">
    <location>
        <begin position="159"/>
        <end position="310"/>
    </location>
</feature>
<dbReference type="InterPro" id="IPR031481">
    <property type="entry name" value="Glyco_tran_10_N"/>
</dbReference>
<feature type="domain" description="Fucosyltransferase N-terminal" evidence="13">
    <location>
        <begin position="26"/>
        <end position="125"/>
    </location>
</feature>
<dbReference type="EMBL" id="JASPKZ010009515">
    <property type="protein sequence ID" value="KAJ9576668.1"/>
    <property type="molecule type" value="Genomic_DNA"/>
</dbReference>
<evidence type="ECO:0000256" key="11">
    <source>
        <dbReference type="RuleBase" id="RU003832"/>
    </source>
</evidence>
<evidence type="ECO:0000256" key="5">
    <source>
        <dbReference type="ARBA" id="ARBA00022679"/>
    </source>
</evidence>
<evidence type="ECO:0000256" key="7">
    <source>
        <dbReference type="ARBA" id="ARBA00022968"/>
    </source>
</evidence>
<dbReference type="GO" id="GO:0032580">
    <property type="term" value="C:Golgi cisterna membrane"/>
    <property type="evidence" value="ECO:0007669"/>
    <property type="project" value="UniProtKB-SubCell"/>
</dbReference>
<evidence type="ECO:0000256" key="3">
    <source>
        <dbReference type="ARBA" id="ARBA00008919"/>
    </source>
</evidence>
<evidence type="ECO:0000259" key="13">
    <source>
        <dbReference type="Pfam" id="PF17039"/>
    </source>
</evidence>
<evidence type="ECO:0000313" key="14">
    <source>
        <dbReference type="EMBL" id="KAJ9576668.1"/>
    </source>
</evidence>
<feature type="non-terminal residue" evidence="14">
    <location>
        <position position="435"/>
    </location>
</feature>
<reference evidence="14" key="1">
    <citation type="journal article" date="2023" name="IScience">
        <title>Live-bearing cockroach genome reveals convergent evolutionary mechanisms linked to viviparity in insects and beyond.</title>
        <authorList>
            <person name="Fouks B."/>
            <person name="Harrison M.C."/>
            <person name="Mikhailova A.A."/>
            <person name="Marchal E."/>
            <person name="English S."/>
            <person name="Carruthers M."/>
            <person name="Jennings E.C."/>
            <person name="Chiamaka E.L."/>
            <person name="Frigard R.A."/>
            <person name="Pippel M."/>
            <person name="Attardo G.M."/>
            <person name="Benoit J.B."/>
            <person name="Bornberg-Bauer E."/>
            <person name="Tobe S.S."/>
        </authorList>
    </citation>
    <scope>NUCLEOTIDE SEQUENCE</scope>
    <source>
        <strain evidence="14">Stay&amp;Tobe</strain>
    </source>
</reference>
<accession>A0AAD7ZAX7</accession>
<evidence type="ECO:0000259" key="12">
    <source>
        <dbReference type="Pfam" id="PF00852"/>
    </source>
</evidence>
<keyword evidence="6 11" id="KW-0812">Transmembrane</keyword>
<evidence type="ECO:0000313" key="15">
    <source>
        <dbReference type="Proteomes" id="UP001233999"/>
    </source>
</evidence>
<comment type="similarity">
    <text evidence="3 11">Belongs to the glycosyltransferase 10 family.</text>
</comment>
<proteinExistence type="inferred from homology"/>
<keyword evidence="11" id="KW-0333">Golgi apparatus</keyword>
<gene>
    <name evidence="14" type="ORF">L9F63_025438</name>
</gene>
<dbReference type="Pfam" id="PF00852">
    <property type="entry name" value="Glyco_transf_10"/>
    <property type="match status" value="1"/>
</dbReference>
<keyword evidence="15" id="KW-1185">Reference proteome</keyword>
<comment type="subcellular location">
    <subcellularLocation>
        <location evidence="1 11">Golgi apparatus</location>
        <location evidence="1 11">Golgi stack membrane</location>
        <topology evidence="1 11">Single-pass type II membrane protein</topology>
    </subcellularLocation>
</comment>
<dbReference type="SUPFAM" id="SSF53756">
    <property type="entry name" value="UDP-Glycosyltransferase/glycogen phosphorylase"/>
    <property type="match status" value="1"/>
</dbReference>
<comment type="caution">
    <text evidence="14">The sequence shown here is derived from an EMBL/GenBank/DDBJ whole genome shotgun (WGS) entry which is preliminary data.</text>
</comment>
<keyword evidence="5 11" id="KW-0808">Transferase</keyword>
<name>A0AAD7ZAX7_DIPPU</name>
<dbReference type="InterPro" id="IPR001503">
    <property type="entry name" value="Glyco_trans_10"/>
</dbReference>
<dbReference type="InterPro" id="IPR038577">
    <property type="entry name" value="GT10-like_C_sf"/>
</dbReference>
<dbReference type="InterPro" id="IPR055270">
    <property type="entry name" value="Glyco_tran_10_C"/>
</dbReference>
<dbReference type="FunFam" id="3.40.50.11660:FF:000002">
    <property type="entry name" value="Alpha-(1,3)-fucosyltransferase"/>
    <property type="match status" value="1"/>
</dbReference>
<evidence type="ECO:0000256" key="1">
    <source>
        <dbReference type="ARBA" id="ARBA00004447"/>
    </source>
</evidence>
<keyword evidence="7" id="KW-0735">Signal-anchor</keyword>
<comment type="pathway">
    <text evidence="2">Protein modification; protein glycosylation.</text>
</comment>
<keyword evidence="8" id="KW-1133">Transmembrane helix</keyword>
<dbReference type="EC" id="2.4.1.-" evidence="11"/>
<dbReference type="Pfam" id="PF17039">
    <property type="entry name" value="Glyco_tran_10_N"/>
    <property type="match status" value="1"/>
</dbReference>
<evidence type="ECO:0000256" key="8">
    <source>
        <dbReference type="ARBA" id="ARBA00022989"/>
    </source>
</evidence>
<protein>
    <recommendedName>
        <fullName evidence="11">Fucosyltransferase</fullName>
        <ecNumber evidence="11">2.4.1.-</ecNumber>
    </recommendedName>
</protein>
<keyword evidence="4 11" id="KW-0328">Glycosyltransferase</keyword>
<dbReference type="GO" id="GO:0046920">
    <property type="term" value="F:alpha-(1-&gt;3)-fucosyltransferase activity"/>
    <property type="evidence" value="ECO:0007669"/>
    <property type="project" value="TreeGrafter"/>
</dbReference>
<dbReference type="Proteomes" id="UP001233999">
    <property type="component" value="Unassembled WGS sequence"/>
</dbReference>
<organism evidence="14 15">
    <name type="scientific">Diploptera punctata</name>
    <name type="common">Pacific beetle cockroach</name>
    <dbReference type="NCBI Taxonomy" id="6984"/>
    <lineage>
        <taxon>Eukaryota</taxon>
        <taxon>Metazoa</taxon>
        <taxon>Ecdysozoa</taxon>
        <taxon>Arthropoda</taxon>
        <taxon>Hexapoda</taxon>
        <taxon>Insecta</taxon>
        <taxon>Pterygota</taxon>
        <taxon>Neoptera</taxon>
        <taxon>Polyneoptera</taxon>
        <taxon>Dictyoptera</taxon>
        <taxon>Blattodea</taxon>
        <taxon>Blaberoidea</taxon>
        <taxon>Blaberidae</taxon>
        <taxon>Diplopterinae</taxon>
        <taxon>Diploptera</taxon>
    </lineage>
</organism>
<evidence type="ECO:0000256" key="10">
    <source>
        <dbReference type="ARBA" id="ARBA00023180"/>
    </source>
</evidence>
<evidence type="ECO:0000256" key="6">
    <source>
        <dbReference type="ARBA" id="ARBA00022692"/>
    </source>
</evidence>
<keyword evidence="10" id="KW-0325">Glycoprotein</keyword>
<keyword evidence="9" id="KW-0472">Membrane</keyword>
<evidence type="ECO:0000256" key="2">
    <source>
        <dbReference type="ARBA" id="ARBA00004922"/>
    </source>
</evidence>
<evidence type="ECO:0000256" key="4">
    <source>
        <dbReference type="ARBA" id="ARBA00022676"/>
    </source>
</evidence>
<dbReference type="Gene3D" id="3.40.50.11660">
    <property type="entry name" value="Glycosyl transferase family 10, C-terminal domain"/>
    <property type="match status" value="1"/>
</dbReference>
<reference evidence="14" key="2">
    <citation type="submission" date="2023-05" db="EMBL/GenBank/DDBJ databases">
        <authorList>
            <person name="Fouks B."/>
        </authorList>
    </citation>
    <scope>NUCLEOTIDE SEQUENCE</scope>
    <source>
        <strain evidence="14">Stay&amp;Tobe</strain>
        <tissue evidence="14">Testes</tissue>
    </source>
</reference>